<accession>A0A9W7W4C6</accession>
<dbReference type="Proteomes" id="UP001138500">
    <property type="component" value="Unassembled WGS sequence"/>
</dbReference>
<dbReference type="Pfam" id="PF03981">
    <property type="entry name" value="Ubiq_cyt_C_chap"/>
    <property type="match status" value="1"/>
</dbReference>
<comment type="similarity">
    <text evidence="1">Belongs to the CBP3 family.</text>
</comment>
<dbReference type="EMBL" id="RIBY02001112">
    <property type="protein sequence ID" value="KAH9832698.1"/>
    <property type="molecule type" value="Genomic_DNA"/>
</dbReference>
<evidence type="ECO:0000256" key="2">
    <source>
        <dbReference type="SAM" id="MobiDB-lite"/>
    </source>
</evidence>
<feature type="region of interest" description="Disordered" evidence="2">
    <location>
        <begin position="23"/>
        <end position="61"/>
    </location>
</feature>
<feature type="domain" description="Ubiquinol-cytochrome c chaperone" evidence="3">
    <location>
        <begin position="140"/>
        <end position="280"/>
    </location>
</feature>
<evidence type="ECO:0000259" key="3">
    <source>
        <dbReference type="Pfam" id="PF03981"/>
    </source>
</evidence>
<organism evidence="4 5">
    <name type="scientific">Teratosphaeria destructans</name>
    <dbReference type="NCBI Taxonomy" id="418781"/>
    <lineage>
        <taxon>Eukaryota</taxon>
        <taxon>Fungi</taxon>
        <taxon>Dikarya</taxon>
        <taxon>Ascomycota</taxon>
        <taxon>Pezizomycotina</taxon>
        <taxon>Dothideomycetes</taxon>
        <taxon>Dothideomycetidae</taxon>
        <taxon>Mycosphaerellales</taxon>
        <taxon>Teratosphaeriaceae</taxon>
        <taxon>Teratosphaeria</taxon>
    </lineage>
</organism>
<dbReference type="GO" id="GO:0034551">
    <property type="term" value="P:mitochondrial respiratory chain complex III assembly"/>
    <property type="evidence" value="ECO:0007669"/>
    <property type="project" value="TreeGrafter"/>
</dbReference>
<dbReference type="PANTHER" id="PTHR12184">
    <property type="entry name" value="UBIQUINOL-CYTOCHROME C REDUCTASE COMPLEX ASSEMBLY FACTOR 1 FAMILY MEMBER"/>
    <property type="match status" value="1"/>
</dbReference>
<proteinExistence type="inferred from homology"/>
<reference evidence="4 5" key="2">
    <citation type="journal article" date="2021" name="Curr. Genet.">
        <title>Genetic response to nitrogen starvation in the aggressive Eucalyptus foliar pathogen Teratosphaeria destructans.</title>
        <authorList>
            <person name="Havenga M."/>
            <person name="Wingfield B.D."/>
            <person name="Wingfield M.J."/>
            <person name="Dreyer L.L."/>
            <person name="Roets F."/>
            <person name="Aylward J."/>
        </authorList>
    </citation>
    <scope>NUCLEOTIDE SEQUENCE [LARGE SCALE GENOMIC DNA]</scope>
    <source>
        <strain evidence="4">CMW44962</strain>
    </source>
</reference>
<evidence type="ECO:0000256" key="1">
    <source>
        <dbReference type="ARBA" id="ARBA00006407"/>
    </source>
</evidence>
<dbReference type="InterPro" id="IPR021150">
    <property type="entry name" value="Ubiq_cyt_c_chap"/>
</dbReference>
<keyword evidence="5" id="KW-1185">Reference proteome</keyword>
<reference evidence="4 5" key="1">
    <citation type="journal article" date="2018" name="IMA Fungus">
        <title>IMA Genome-F 10: Nine draft genome sequences of Claviceps purpurea s.lat., including C. arundinis, C. humidiphila, and C. cf. spartinae, pseudomolecules for the pitch canker pathogen Fusarium circinatum, draft genome of Davidsoniella eucalypti, Grosmannia galeiformis, Quambalaria eucalypti, and Teratosphaeria destructans.</title>
        <authorList>
            <person name="Wingfield B.D."/>
            <person name="Liu M."/>
            <person name="Nguyen H.D."/>
            <person name="Lane F.A."/>
            <person name="Morgan S.W."/>
            <person name="De Vos L."/>
            <person name="Wilken P.M."/>
            <person name="Duong T.A."/>
            <person name="Aylward J."/>
            <person name="Coetzee M.P."/>
            <person name="Dadej K."/>
            <person name="De Beer Z.W."/>
            <person name="Findlay W."/>
            <person name="Havenga M."/>
            <person name="Kolarik M."/>
            <person name="Menzies J.G."/>
            <person name="Naidoo K."/>
            <person name="Pochopski O."/>
            <person name="Shoukouhi P."/>
            <person name="Santana Q.C."/>
            <person name="Seifert K.A."/>
            <person name="Soal N."/>
            <person name="Steenkamp E.T."/>
            <person name="Tatham C.T."/>
            <person name="van der Nest M.A."/>
            <person name="Wingfield M.J."/>
        </authorList>
    </citation>
    <scope>NUCLEOTIDE SEQUENCE [LARGE SCALE GENOMIC DNA]</scope>
    <source>
        <strain evidence="4">CMW44962</strain>
    </source>
</reference>
<sequence length="340" mass="38632">MSTLSVCASCLRTLRHQVRRDLQHKPQRPFFRQFSTAPSRRAKQEDSRFGIPSPPAPSTFSTENLAKNLRANSALRSTTEPYIAYGGTEDLFKSCTAHCSYTVPSARRNPPEPAPKNEAGEDVGLGNGFWFEAKEKGGVGLSVTFGSWSQVVMMYMYLLTVRLRTFPKEHVRIWEQNLVDHFFYAAEDRMAVDHLMTARGVRNKYLKDLWLQWRGLLLSYDEGLIKGDAVLAAAVWRNMFQARHEVDLGDLALVVAYMRQQLQFLERISDDVLARGHIQFWGLEEARRVVGAKESPWMAKKFVVEDLAALTEITGKTARREGWFEVAGCRAVQYCTGRTS</sequence>
<name>A0A9W7W4C6_9PEZI</name>
<gene>
    <name evidence="4" type="ORF">Tdes44962_MAKER00178</name>
</gene>
<dbReference type="PANTHER" id="PTHR12184:SF1">
    <property type="entry name" value="UBIQUINOL-CYTOCHROME-C REDUCTASE COMPLEX ASSEMBLY FACTOR 1"/>
    <property type="match status" value="1"/>
</dbReference>
<evidence type="ECO:0000313" key="4">
    <source>
        <dbReference type="EMBL" id="KAH9832698.1"/>
    </source>
</evidence>
<dbReference type="GO" id="GO:0005739">
    <property type="term" value="C:mitochondrion"/>
    <property type="evidence" value="ECO:0007669"/>
    <property type="project" value="TreeGrafter"/>
</dbReference>
<comment type="caution">
    <text evidence="4">The sequence shown here is derived from an EMBL/GenBank/DDBJ whole genome shotgun (WGS) entry which is preliminary data.</text>
</comment>
<evidence type="ECO:0000313" key="5">
    <source>
        <dbReference type="Proteomes" id="UP001138500"/>
    </source>
</evidence>
<protein>
    <submittedName>
        <fullName evidence="4">Ubiquinol-cytochrome C chaperone</fullName>
    </submittedName>
</protein>
<dbReference type="OrthoDB" id="10253878at2759"/>
<dbReference type="InterPro" id="IPR007129">
    <property type="entry name" value="Ubiqinol_cyt_c_chaperone_CPB3"/>
</dbReference>
<dbReference type="AlphaFoldDB" id="A0A9W7W4C6"/>